<organism evidence="7 9">
    <name type="scientific">Catenibacterium mitsuokai</name>
    <dbReference type="NCBI Taxonomy" id="100886"/>
    <lineage>
        <taxon>Bacteria</taxon>
        <taxon>Bacillati</taxon>
        <taxon>Bacillota</taxon>
        <taxon>Erysipelotrichia</taxon>
        <taxon>Erysipelotrichales</taxon>
        <taxon>Coprobacillaceae</taxon>
        <taxon>Catenibacterium</taxon>
    </lineage>
</organism>
<evidence type="ECO:0000256" key="1">
    <source>
        <dbReference type="ARBA" id="ARBA00001933"/>
    </source>
</evidence>
<evidence type="ECO:0000256" key="5">
    <source>
        <dbReference type="ARBA" id="ARBA00050776"/>
    </source>
</evidence>
<evidence type="ECO:0000256" key="2">
    <source>
        <dbReference type="ARBA" id="ARBA00010447"/>
    </source>
</evidence>
<sequence length="410" mass="45491">MVNCKDTRKDFPMLDGKTLMHGKPLIYFDNGATTLKPQCVIDAVCEYLSSYSGNAHRGDYDLSHQVDVAYEEARETIQHFIHAKRKEEVVFTSGSTDSLNLIANGYAKTHLKAGDEILLNVAEHASNTLPWFDVAEETGAVVKYIELDEEGRMTLDNVKKAVTENTKIISLAIVTNVLGYEVPIKEITEYAHSKGIIVVADGAQSVPHIVTDVVRDDVDFLAFSGHKMCGPTGVGVLYGKYELLEETKPTRFGGGSNSRYNSCGLVTLKEPPYKFEAGTPHIEGVIGLGAAVKYLQSIGMDNIRQRELELRHYAIEKMSQLDNVTVYNPNSEGAIAFNIKDVFAQDAASLFNTYGIAVRAGEHCAKILDEFLKVRTTCRVSFYFYNTEEEIDQFIEACKKGDDFLDAFFG</sequence>
<comment type="caution">
    <text evidence="7">The sequence shown here is derived from an EMBL/GenBank/DDBJ whole genome shotgun (WGS) entry which is preliminary data.</text>
</comment>
<evidence type="ECO:0000256" key="3">
    <source>
        <dbReference type="ARBA" id="ARBA00022679"/>
    </source>
</evidence>
<accession>A0AAW4MUL1</accession>
<dbReference type="PANTHER" id="PTHR43586:SF8">
    <property type="entry name" value="CYSTEINE DESULFURASE 1, CHLOROPLASTIC"/>
    <property type="match status" value="1"/>
</dbReference>
<dbReference type="GO" id="GO:0006534">
    <property type="term" value="P:cysteine metabolic process"/>
    <property type="evidence" value="ECO:0007669"/>
    <property type="project" value="InterPro"/>
</dbReference>
<dbReference type="EMBL" id="JAHOEF010000023">
    <property type="protein sequence ID" value="MBV3382604.1"/>
    <property type="molecule type" value="Genomic_DNA"/>
</dbReference>
<dbReference type="InterPro" id="IPR016454">
    <property type="entry name" value="Cysteine_dSase"/>
</dbReference>
<evidence type="ECO:0000313" key="7">
    <source>
        <dbReference type="EMBL" id="MBV3382604.1"/>
    </source>
</evidence>
<comment type="similarity">
    <text evidence="2">Belongs to the class-V pyridoxal-phosphate-dependent aminotransferase family. Csd subfamily.</text>
</comment>
<evidence type="ECO:0000259" key="6">
    <source>
        <dbReference type="Pfam" id="PF00266"/>
    </source>
</evidence>
<dbReference type="RefSeq" id="WP_217747476.1">
    <property type="nucleotide sequence ID" value="NZ_JAHOEB010000025.1"/>
</dbReference>
<dbReference type="EMBL" id="JAHOEL010000025">
    <property type="protein sequence ID" value="MBV3392697.1"/>
    <property type="molecule type" value="Genomic_DNA"/>
</dbReference>
<keyword evidence="10" id="KW-1185">Reference proteome</keyword>
<evidence type="ECO:0000256" key="4">
    <source>
        <dbReference type="ARBA" id="ARBA00022898"/>
    </source>
</evidence>
<dbReference type="PIRSF" id="PIRSF005572">
    <property type="entry name" value="NifS"/>
    <property type="match status" value="1"/>
</dbReference>
<keyword evidence="3" id="KW-0808">Transferase</keyword>
<dbReference type="Proteomes" id="UP001197492">
    <property type="component" value="Unassembled WGS sequence"/>
</dbReference>
<dbReference type="InterPro" id="IPR020578">
    <property type="entry name" value="Aminotrans_V_PyrdxlP_BS"/>
</dbReference>
<dbReference type="InterPro" id="IPR010970">
    <property type="entry name" value="Cys_dSase_SufS"/>
</dbReference>
<dbReference type="CDD" id="cd06453">
    <property type="entry name" value="SufS_like"/>
    <property type="match status" value="1"/>
</dbReference>
<dbReference type="GO" id="GO:0031071">
    <property type="term" value="F:cysteine desulfurase activity"/>
    <property type="evidence" value="ECO:0007669"/>
    <property type="project" value="UniProtKB-EC"/>
</dbReference>
<dbReference type="PANTHER" id="PTHR43586">
    <property type="entry name" value="CYSTEINE DESULFURASE"/>
    <property type="match status" value="1"/>
</dbReference>
<keyword evidence="4" id="KW-0663">Pyridoxal phosphate</keyword>
<dbReference type="GO" id="GO:0030170">
    <property type="term" value="F:pyridoxal phosphate binding"/>
    <property type="evidence" value="ECO:0007669"/>
    <property type="project" value="InterPro"/>
</dbReference>
<dbReference type="InterPro" id="IPR000192">
    <property type="entry name" value="Aminotrans_V_dom"/>
</dbReference>
<evidence type="ECO:0000313" key="9">
    <source>
        <dbReference type="Proteomes" id="UP001196408"/>
    </source>
</evidence>
<dbReference type="AlphaFoldDB" id="A0AAW4MUL1"/>
<evidence type="ECO:0000313" key="8">
    <source>
        <dbReference type="EMBL" id="MBV3392697.1"/>
    </source>
</evidence>
<dbReference type="Pfam" id="PF00266">
    <property type="entry name" value="Aminotran_5"/>
    <property type="match status" value="1"/>
</dbReference>
<dbReference type="PROSITE" id="PS00595">
    <property type="entry name" value="AA_TRANSFER_CLASS_5"/>
    <property type="match status" value="1"/>
</dbReference>
<protein>
    <submittedName>
        <fullName evidence="7">Cysteine desulfurase</fullName>
    </submittedName>
</protein>
<evidence type="ECO:0000313" key="10">
    <source>
        <dbReference type="Proteomes" id="UP001197492"/>
    </source>
</evidence>
<feature type="domain" description="Aminotransferase class V" evidence="6">
    <location>
        <begin position="26"/>
        <end position="394"/>
    </location>
</feature>
<proteinExistence type="inferred from homology"/>
<comment type="cofactor">
    <cofactor evidence="1">
        <name>pyridoxal 5'-phosphate</name>
        <dbReference type="ChEBI" id="CHEBI:597326"/>
    </cofactor>
</comment>
<gene>
    <name evidence="7" type="ORF">KSV97_05040</name>
    <name evidence="8" type="ORF">KSW06_05405</name>
</gene>
<comment type="catalytic activity">
    <reaction evidence="5">
        <text>(sulfur carrier)-H + L-cysteine = (sulfur carrier)-SH + L-alanine</text>
        <dbReference type="Rhea" id="RHEA:43892"/>
        <dbReference type="Rhea" id="RHEA-COMP:14737"/>
        <dbReference type="Rhea" id="RHEA-COMP:14739"/>
        <dbReference type="ChEBI" id="CHEBI:29917"/>
        <dbReference type="ChEBI" id="CHEBI:35235"/>
        <dbReference type="ChEBI" id="CHEBI:57972"/>
        <dbReference type="ChEBI" id="CHEBI:64428"/>
        <dbReference type="EC" id="2.8.1.7"/>
    </reaction>
</comment>
<name>A0AAW4MUL1_9FIRM</name>
<dbReference type="Proteomes" id="UP001196408">
    <property type="component" value="Unassembled WGS sequence"/>
</dbReference>
<reference evidence="7 10" key="1">
    <citation type="submission" date="2021-06" db="EMBL/GenBank/DDBJ databases">
        <title>Collection of gut derived symbiotic bacterial strains cultured from healthy donors.</title>
        <authorList>
            <person name="Lin H."/>
            <person name="Littmann E."/>
            <person name="Pamer E.G."/>
        </authorList>
    </citation>
    <scope>NUCLEOTIDE SEQUENCE</scope>
    <source>
        <strain evidence="8 10">MSK.21.70</strain>
        <strain evidence="7">MSK.21.82</strain>
    </source>
</reference>
<dbReference type="NCBIfam" id="TIGR01979">
    <property type="entry name" value="sufS"/>
    <property type="match status" value="1"/>
</dbReference>